<dbReference type="InterPro" id="IPR036388">
    <property type="entry name" value="WH-like_DNA-bd_sf"/>
</dbReference>
<evidence type="ECO:0000313" key="1">
    <source>
        <dbReference type="EMBL" id="MBC8589505.1"/>
    </source>
</evidence>
<dbReference type="Gene3D" id="3.30.565.60">
    <property type="match status" value="1"/>
</dbReference>
<dbReference type="Proteomes" id="UP000601171">
    <property type="component" value="Unassembled WGS sequence"/>
</dbReference>
<dbReference type="EMBL" id="JACRTG010000034">
    <property type="protein sequence ID" value="MBC8589505.1"/>
    <property type="molecule type" value="Genomic_DNA"/>
</dbReference>
<dbReference type="Pfam" id="PF13749">
    <property type="entry name" value="HATPase_c_4"/>
    <property type="match status" value="1"/>
</dbReference>
<dbReference type="AlphaFoldDB" id="A0A926EVX9"/>
<evidence type="ECO:0008006" key="3">
    <source>
        <dbReference type="Google" id="ProtNLM"/>
    </source>
</evidence>
<accession>A0A926EVX9</accession>
<dbReference type="InterPro" id="IPR038475">
    <property type="entry name" value="RecG_C_sf"/>
</dbReference>
<name>A0A926EVX9_9FIRM</name>
<keyword evidence="2" id="KW-1185">Reference proteome</keyword>
<dbReference type="RefSeq" id="WP_262430972.1">
    <property type="nucleotide sequence ID" value="NZ_JACRTG010000034.1"/>
</dbReference>
<gene>
    <name evidence="1" type="ORF">H8707_14920</name>
</gene>
<evidence type="ECO:0000313" key="2">
    <source>
        <dbReference type="Proteomes" id="UP000601171"/>
    </source>
</evidence>
<reference evidence="1" key="1">
    <citation type="submission" date="2020-08" db="EMBL/GenBank/DDBJ databases">
        <title>Genome public.</title>
        <authorList>
            <person name="Liu C."/>
            <person name="Sun Q."/>
        </authorList>
    </citation>
    <scope>NUCLEOTIDE SEQUENCE</scope>
    <source>
        <strain evidence="1">BX21</strain>
    </source>
</reference>
<sequence length="294" mass="33925">MQASTQHLEFNILELKFKEKLGIKKLTSDILKTLNLLDKNGDYNVAAELLSDKNNIRFAGIDIVRFGANINQILYRETIKEVSLLSQYDKAIEIFGRYYQYEEIIGYQRIKKELIPREAFREALANAIVHRIWDINSYIQISMFENKLEINSPGGLPAGMSKDEYLYSNISLLRNPIIADVFYRLDIMEKFGTGIMRINEEYANNIAKPIYDISENYIKIILPIIDIKKLDLSDGENIVLDIFKEEIELSRAELDKKTKFNKTKSIRILNSLIDKNIIEKLGNGPGTTYKLIEG</sequence>
<comment type="caution">
    <text evidence="1">The sequence shown here is derived from an EMBL/GenBank/DDBJ whole genome shotgun (WGS) entry which is preliminary data.</text>
</comment>
<dbReference type="Gene3D" id="1.10.10.10">
    <property type="entry name" value="Winged helix-like DNA-binding domain superfamily/Winged helix DNA-binding domain"/>
    <property type="match status" value="1"/>
</dbReference>
<organism evidence="1 2">
    <name type="scientific">Paratissierella segnis</name>
    <dbReference type="NCBI Taxonomy" id="2763679"/>
    <lineage>
        <taxon>Bacteria</taxon>
        <taxon>Bacillati</taxon>
        <taxon>Bacillota</taxon>
        <taxon>Tissierellia</taxon>
        <taxon>Tissierellales</taxon>
        <taxon>Tissierellaceae</taxon>
        <taxon>Paratissierella</taxon>
    </lineage>
</organism>
<proteinExistence type="predicted"/>
<dbReference type="PANTHER" id="PTHR30595:SF6">
    <property type="entry name" value="SCHLAFEN ALBA-2 DOMAIN-CONTAINING PROTEIN"/>
    <property type="match status" value="1"/>
</dbReference>
<protein>
    <recommendedName>
        <fullName evidence="3">ATP-dependent DNA helicase RecG C-terminal domain-containing protein</fullName>
    </recommendedName>
</protein>
<dbReference type="PANTHER" id="PTHR30595">
    <property type="entry name" value="GLPR-RELATED TRANSCRIPTIONAL REPRESSOR"/>
    <property type="match status" value="1"/>
</dbReference>